<evidence type="ECO:0000313" key="2">
    <source>
        <dbReference type="EMBL" id="MEH2555035.1"/>
    </source>
</evidence>
<evidence type="ECO:0000256" key="1">
    <source>
        <dbReference type="SAM" id="SignalP"/>
    </source>
</evidence>
<evidence type="ECO:0000313" key="3">
    <source>
        <dbReference type="Proteomes" id="UP001364224"/>
    </source>
</evidence>
<feature type="chain" id="PRO_5046119935" description="RxLR effector protein" evidence="1">
    <location>
        <begin position="23"/>
        <end position="71"/>
    </location>
</feature>
<organism evidence="2 3">
    <name type="scientific">Bradyrhizobium algeriense</name>
    <dbReference type="NCBI Taxonomy" id="634784"/>
    <lineage>
        <taxon>Bacteria</taxon>
        <taxon>Pseudomonadati</taxon>
        <taxon>Pseudomonadota</taxon>
        <taxon>Alphaproteobacteria</taxon>
        <taxon>Hyphomicrobiales</taxon>
        <taxon>Nitrobacteraceae</taxon>
        <taxon>Bradyrhizobium</taxon>
    </lineage>
</organism>
<reference evidence="2 3" key="1">
    <citation type="submission" date="2024-02" db="EMBL/GenBank/DDBJ databases">
        <title>Adaptive strategies in a cosmopolitan and abundant soil bacterium.</title>
        <authorList>
            <person name="Carini P."/>
        </authorList>
    </citation>
    <scope>NUCLEOTIDE SEQUENCE [LARGE SCALE GENOMIC DNA]</scope>
    <source>
        <strain evidence="2 3">AZCC 1608</strain>
    </source>
</reference>
<comment type="caution">
    <text evidence="2">The sequence shown here is derived from an EMBL/GenBank/DDBJ whole genome shotgun (WGS) entry which is preliminary data.</text>
</comment>
<gene>
    <name evidence="2" type="ORF">V1286_002564</name>
</gene>
<protein>
    <recommendedName>
        <fullName evidence="4">RxLR effector protein</fullName>
    </recommendedName>
</protein>
<proteinExistence type="predicted"/>
<keyword evidence="3" id="KW-1185">Reference proteome</keyword>
<dbReference type="EMBL" id="JAZHRV010000001">
    <property type="protein sequence ID" value="MEH2555035.1"/>
    <property type="molecule type" value="Genomic_DNA"/>
</dbReference>
<accession>A0ABU8B980</accession>
<evidence type="ECO:0008006" key="4">
    <source>
        <dbReference type="Google" id="ProtNLM"/>
    </source>
</evidence>
<feature type="signal peptide" evidence="1">
    <location>
        <begin position="1"/>
        <end position="22"/>
    </location>
</feature>
<dbReference type="Proteomes" id="UP001364224">
    <property type="component" value="Unassembled WGS sequence"/>
</dbReference>
<name>A0ABU8B980_9BRAD</name>
<sequence>MTKHRTITSFVAVALLAVVATAATTRAPLPAKNHPNVVGGIMSLKELAGDVNKLATDDYDDQSFVYSAKRN</sequence>
<keyword evidence="1" id="KW-0732">Signal</keyword>
<dbReference type="RefSeq" id="WP_334479954.1">
    <property type="nucleotide sequence ID" value="NZ_JAZHRV010000001.1"/>
</dbReference>